<evidence type="ECO:0000313" key="3">
    <source>
        <dbReference type="Proteomes" id="UP001257060"/>
    </source>
</evidence>
<gene>
    <name evidence="2" type="ORF">NDI76_08060</name>
</gene>
<dbReference type="InterPro" id="IPR058324">
    <property type="entry name" value="DUF8011"/>
</dbReference>
<name>A0ABU2GD66_9EURY</name>
<dbReference type="RefSeq" id="WP_310923490.1">
    <property type="nucleotide sequence ID" value="NZ_JAMQOP010000001.1"/>
</dbReference>
<feature type="transmembrane region" description="Helical" evidence="1">
    <location>
        <begin position="56"/>
        <end position="80"/>
    </location>
</feature>
<accession>A0ABU2GD66</accession>
<proteinExistence type="predicted"/>
<keyword evidence="3" id="KW-1185">Reference proteome</keyword>
<comment type="caution">
    <text evidence="2">The sequence shown here is derived from an EMBL/GenBank/DDBJ whole genome shotgun (WGS) entry which is preliminary data.</text>
</comment>
<organism evidence="2 3">
    <name type="scientific">Halogeometricum salsisoli</name>
    <dbReference type="NCBI Taxonomy" id="2950536"/>
    <lineage>
        <taxon>Archaea</taxon>
        <taxon>Methanobacteriati</taxon>
        <taxon>Methanobacteriota</taxon>
        <taxon>Stenosarchaea group</taxon>
        <taxon>Halobacteria</taxon>
        <taxon>Halobacteriales</taxon>
        <taxon>Haloferacaceae</taxon>
        <taxon>Halogeometricum</taxon>
    </lineage>
</organism>
<keyword evidence="1" id="KW-0472">Membrane</keyword>
<feature type="transmembrane region" description="Helical" evidence="1">
    <location>
        <begin position="32"/>
        <end position="49"/>
    </location>
</feature>
<sequence length="81" mass="8854">MEGRARIFLAGSLAFFALYAYFEMRYGDGDPTMLVFGLGNLLVGIAEFLPERRQRWVNVLLSAAVGVFALVAVGALARLLT</sequence>
<dbReference type="EMBL" id="JAMQOP010000001">
    <property type="protein sequence ID" value="MDS0298694.1"/>
    <property type="molecule type" value="Genomic_DNA"/>
</dbReference>
<keyword evidence="1" id="KW-0812">Transmembrane</keyword>
<protein>
    <submittedName>
        <fullName evidence="2">Uncharacterized protein</fullName>
    </submittedName>
</protein>
<reference evidence="2 3" key="1">
    <citation type="submission" date="2022-06" db="EMBL/GenBank/DDBJ databases">
        <title>Halogeometricum sp. a new haloarchaeum isolate from saline soil.</title>
        <authorList>
            <person name="Strakova D."/>
            <person name="Galisteo C."/>
            <person name="Sanchez-Porro C."/>
            <person name="Ventosa A."/>
        </authorList>
    </citation>
    <scope>NUCLEOTIDE SEQUENCE [LARGE SCALE GENOMIC DNA]</scope>
    <source>
        <strain evidence="2 3">S1BR25-6</strain>
    </source>
</reference>
<keyword evidence="1" id="KW-1133">Transmembrane helix</keyword>
<evidence type="ECO:0000313" key="2">
    <source>
        <dbReference type="EMBL" id="MDS0298694.1"/>
    </source>
</evidence>
<evidence type="ECO:0000256" key="1">
    <source>
        <dbReference type="SAM" id="Phobius"/>
    </source>
</evidence>
<dbReference type="Proteomes" id="UP001257060">
    <property type="component" value="Unassembled WGS sequence"/>
</dbReference>
<dbReference type="Pfam" id="PF26041">
    <property type="entry name" value="DUF8011"/>
    <property type="match status" value="1"/>
</dbReference>